<evidence type="ECO:0000313" key="2">
    <source>
        <dbReference type="EMBL" id="KAF5177562.1"/>
    </source>
</evidence>
<dbReference type="Proteomes" id="UP000554482">
    <property type="component" value="Unassembled WGS sequence"/>
</dbReference>
<sequence>MGLRTGYGTEGRSPFPMPSMLADPTPLRARQQTKPPFLSEDLALSAGPSLKGGKVSLPSSKGLLYRVPLRILFRFTILSDQAGKVVLKKDHWA</sequence>
<protein>
    <submittedName>
        <fullName evidence="2">Uncharacterized protein</fullName>
    </submittedName>
</protein>
<dbReference type="EMBL" id="JABWDY010041235">
    <property type="protein sequence ID" value="KAF5177562.1"/>
    <property type="molecule type" value="Genomic_DNA"/>
</dbReference>
<dbReference type="AlphaFoldDB" id="A0A7J6UZD7"/>
<reference evidence="2 3" key="1">
    <citation type="submission" date="2020-06" db="EMBL/GenBank/DDBJ databases">
        <title>Transcriptomic and genomic resources for Thalictrum thalictroides and T. hernandezii: Facilitating candidate gene discovery in an emerging model plant lineage.</title>
        <authorList>
            <person name="Arias T."/>
            <person name="Riano-Pachon D.M."/>
            <person name="Di Stilio V.S."/>
        </authorList>
    </citation>
    <scope>NUCLEOTIDE SEQUENCE [LARGE SCALE GENOMIC DNA]</scope>
    <source>
        <strain evidence="3">cv. WT478/WT964</strain>
        <tissue evidence="2">Leaves</tissue>
    </source>
</reference>
<proteinExistence type="predicted"/>
<evidence type="ECO:0000313" key="3">
    <source>
        <dbReference type="Proteomes" id="UP000554482"/>
    </source>
</evidence>
<comment type="caution">
    <text evidence="2">The sequence shown here is derived from an EMBL/GenBank/DDBJ whole genome shotgun (WGS) entry which is preliminary data.</text>
</comment>
<evidence type="ECO:0000256" key="1">
    <source>
        <dbReference type="SAM" id="MobiDB-lite"/>
    </source>
</evidence>
<organism evidence="2 3">
    <name type="scientific">Thalictrum thalictroides</name>
    <name type="common">Rue-anemone</name>
    <name type="synonym">Anemone thalictroides</name>
    <dbReference type="NCBI Taxonomy" id="46969"/>
    <lineage>
        <taxon>Eukaryota</taxon>
        <taxon>Viridiplantae</taxon>
        <taxon>Streptophyta</taxon>
        <taxon>Embryophyta</taxon>
        <taxon>Tracheophyta</taxon>
        <taxon>Spermatophyta</taxon>
        <taxon>Magnoliopsida</taxon>
        <taxon>Ranunculales</taxon>
        <taxon>Ranunculaceae</taxon>
        <taxon>Thalictroideae</taxon>
        <taxon>Thalictrum</taxon>
    </lineage>
</organism>
<gene>
    <name evidence="2" type="ORF">FRX31_032852</name>
</gene>
<name>A0A7J6UZD7_THATH</name>
<keyword evidence="3" id="KW-1185">Reference proteome</keyword>
<accession>A0A7J6UZD7</accession>
<feature type="region of interest" description="Disordered" evidence="1">
    <location>
        <begin position="1"/>
        <end position="28"/>
    </location>
</feature>